<dbReference type="InParanoid" id="A0A395JGP4"/>
<keyword evidence="3" id="KW-0238">DNA-binding</keyword>
<feature type="domain" description="HTH lysR-type" evidence="5">
    <location>
        <begin position="10"/>
        <end position="67"/>
    </location>
</feature>
<dbReference type="SUPFAM" id="SSF46785">
    <property type="entry name" value="Winged helix' DNA-binding domain"/>
    <property type="match status" value="1"/>
</dbReference>
<keyword evidence="7" id="KW-1185">Reference proteome</keyword>
<evidence type="ECO:0000256" key="4">
    <source>
        <dbReference type="ARBA" id="ARBA00023163"/>
    </source>
</evidence>
<evidence type="ECO:0000259" key="5">
    <source>
        <dbReference type="PROSITE" id="PS50931"/>
    </source>
</evidence>
<gene>
    <name evidence="6" type="ORF">DFR28_10443</name>
</gene>
<dbReference type="InterPro" id="IPR037402">
    <property type="entry name" value="YidZ_PBP2"/>
</dbReference>
<dbReference type="Pfam" id="PF00126">
    <property type="entry name" value="HTH_1"/>
    <property type="match status" value="1"/>
</dbReference>
<dbReference type="EMBL" id="QNRT01000004">
    <property type="protein sequence ID" value="RBP49117.1"/>
    <property type="molecule type" value="Genomic_DNA"/>
</dbReference>
<dbReference type="PROSITE" id="PS50931">
    <property type="entry name" value="HTH_LYSR"/>
    <property type="match status" value="1"/>
</dbReference>
<dbReference type="InterPro" id="IPR036388">
    <property type="entry name" value="WH-like_DNA-bd_sf"/>
</dbReference>
<dbReference type="Gene3D" id="1.10.10.10">
    <property type="entry name" value="Winged helix-like DNA-binding domain superfamily/Winged helix DNA-binding domain"/>
    <property type="match status" value="1"/>
</dbReference>
<dbReference type="OrthoDB" id="8557381at2"/>
<protein>
    <submittedName>
        <fullName evidence="6">LysR family transcriptional regulator</fullName>
    </submittedName>
</protein>
<proteinExistence type="inferred from homology"/>
<dbReference type="GO" id="GO:0003677">
    <property type="term" value="F:DNA binding"/>
    <property type="evidence" value="ECO:0007669"/>
    <property type="project" value="UniProtKB-KW"/>
</dbReference>
<dbReference type="PANTHER" id="PTHR30118">
    <property type="entry name" value="HTH-TYPE TRANSCRIPTIONAL REGULATOR LEUO-RELATED"/>
    <property type="match status" value="1"/>
</dbReference>
<reference evidence="6 7" key="1">
    <citation type="submission" date="2018-06" db="EMBL/GenBank/DDBJ databases">
        <title>Genomic Encyclopedia of Type Strains, Phase IV (KMG-IV): sequencing the most valuable type-strain genomes for metagenomic binning, comparative biology and taxonomic classification.</title>
        <authorList>
            <person name="Goeker M."/>
        </authorList>
    </citation>
    <scope>NUCLEOTIDE SEQUENCE [LARGE SCALE GENOMIC DNA]</scope>
    <source>
        <strain evidence="6 7">DSM 24032</strain>
    </source>
</reference>
<name>A0A395JGP4_9GAMM</name>
<dbReference type="Gene3D" id="3.40.190.10">
    <property type="entry name" value="Periplasmic binding protein-like II"/>
    <property type="match status" value="2"/>
</dbReference>
<dbReference type="FunCoup" id="A0A395JGP4">
    <property type="interactions" value="14"/>
</dbReference>
<dbReference type="PANTHER" id="PTHR30118:SF15">
    <property type="entry name" value="TRANSCRIPTIONAL REGULATORY PROTEIN"/>
    <property type="match status" value="1"/>
</dbReference>
<dbReference type="AlphaFoldDB" id="A0A395JGP4"/>
<comment type="similarity">
    <text evidence="1">Belongs to the LysR transcriptional regulatory family.</text>
</comment>
<evidence type="ECO:0000313" key="7">
    <source>
        <dbReference type="Proteomes" id="UP000253083"/>
    </source>
</evidence>
<evidence type="ECO:0000256" key="1">
    <source>
        <dbReference type="ARBA" id="ARBA00009437"/>
    </source>
</evidence>
<dbReference type="RefSeq" id="WP_113954986.1">
    <property type="nucleotide sequence ID" value="NZ_QNRT01000004.1"/>
</dbReference>
<organism evidence="6 7">
    <name type="scientific">Arenicella xantha</name>
    <dbReference type="NCBI Taxonomy" id="644221"/>
    <lineage>
        <taxon>Bacteria</taxon>
        <taxon>Pseudomonadati</taxon>
        <taxon>Pseudomonadota</taxon>
        <taxon>Gammaproteobacteria</taxon>
        <taxon>Arenicellales</taxon>
        <taxon>Arenicellaceae</taxon>
        <taxon>Arenicella</taxon>
    </lineage>
</organism>
<comment type="caution">
    <text evidence="6">The sequence shown here is derived from an EMBL/GenBank/DDBJ whole genome shotgun (WGS) entry which is preliminary data.</text>
</comment>
<evidence type="ECO:0000313" key="6">
    <source>
        <dbReference type="EMBL" id="RBP49117.1"/>
    </source>
</evidence>
<evidence type="ECO:0000256" key="2">
    <source>
        <dbReference type="ARBA" id="ARBA00023015"/>
    </source>
</evidence>
<dbReference type="GO" id="GO:0003700">
    <property type="term" value="F:DNA-binding transcription factor activity"/>
    <property type="evidence" value="ECO:0007669"/>
    <property type="project" value="InterPro"/>
</dbReference>
<dbReference type="CDD" id="cd08417">
    <property type="entry name" value="PBP2_Nitroaromatics_like"/>
    <property type="match status" value="1"/>
</dbReference>
<accession>A0A395JGP4</accession>
<evidence type="ECO:0000256" key="3">
    <source>
        <dbReference type="ARBA" id="ARBA00023125"/>
    </source>
</evidence>
<keyword evidence="4" id="KW-0804">Transcription</keyword>
<dbReference type="InterPro" id="IPR000847">
    <property type="entry name" value="LysR_HTH_N"/>
</dbReference>
<keyword evidence="2" id="KW-0805">Transcription regulation</keyword>
<dbReference type="Pfam" id="PF03466">
    <property type="entry name" value="LysR_substrate"/>
    <property type="match status" value="1"/>
</dbReference>
<dbReference type="SUPFAM" id="SSF53850">
    <property type="entry name" value="Periplasmic binding protein-like II"/>
    <property type="match status" value="1"/>
</dbReference>
<dbReference type="PRINTS" id="PR00039">
    <property type="entry name" value="HTHLYSR"/>
</dbReference>
<sequence length="311" mass="35032">MVDLKRIQQLDLNLLKVFQSLYVEQNMTKAAESLHITPSAVSHAIRRLRDVLNDPLFVRAQQKMVPTPACQRMAPLIIDTLTRLQQILQQWGDFDPQQSEQTFRIGMHDALEASVLPILSSVLAKRAPNTSIASVKVERNNLTRELASGHLDLALDVAIPAKPPVHHRTLWSSPFCVMMRVDHPLAGKLNKRNYLAATHISVSNRPLGMTMEDTYFQQRGLVRHMTIRCQNYVAAATILKTSDQLLTVSLAMSEQLLNDQLCVVDSPYAIPELSTNLYWHANTEQDAALSWLRTLIIDEIKPLNDSDAISK</sequence>
<dbReference type="InterPro" id="IPR005119">
    <property type="entry name" value="LysR_subst-bd"/>
</dbReference>
<dbReference type="Proteomes" id="UP000253083">
    <property type="component" value="Unassembled WGS sequence"/>
</dbReference>
<dbReference type="InterPro" id="IPR050389">
    <property type="entry name" value="LysR-type_TF"/>
</dbReference>
<dbReference type="InterPro" id="IPR036390">
    <property type="entry name" value="WH_DNA-bd_sf"/>
</dbReference>